<proteinExistence type="predicted"/>
<gene>
    <name evidence="7" type="ORF">ISF6_4162</name>
</gene>
<dbReference type="Proteomes" id="UP000037660">
    <property type="component" value="Unassembled WGS sequence"/>
</dbReference>
<sequence length="294" mass="32586">MGQVRRVVARRSGAKDKTKFGTRVSRFPHNRLQDIGESMESNQGNAAAVRAFRVLEEVARHADGCTLAALVEAVELPKQTVHRLVEQLALAGLLLREPGTRRLQLSHRLEHLATDVLMNGPGRRERRAILQAVVDSTGETCNLTALAGTDIVYLDRVETQWPLRMLLAPGSHVPLHATSSGKLLVSLLPRPQRERLLAQLTLRSYTENTILERAALERELAETRRRRIGLNHAEHLRGLFGVAVPVMIDRQRACAAVALQAPEARMTMDELLAHVPRLREAADAIGRTLRPDGA</sequence>
<protein>
    <submittedName>
        <fullName evidence="7">Transcriptional regulator, IclR family</fullName>
    </submittedName>
</protein>
<dbReference type="PANTHER" id="PTHR30136">
    <property type="entry name" value="HELIX-TURN-HELIX TRANSCRIPTIONAL REGULATOR, ICLR FAMILY"/>
    <property type="match status" value="1"/>
</dbReference>
<keyword evidence="3" id="KW-0804">Transcription</keyword>
<feature type="domain" description="HTH iclR-type" evidence="5">
    <location>
        <begin position="45"/>
        <end position="107"/>
    </location>
</feature>
<dbReference type="InterPro" id="IPR029016">
    <property type="entry name" value="GAF-like_dom_sf"/>
</dbReference>
<dbReference type="InterPro" id="IPR050707">
    <property type="entry name" value="HTH_MetabolicPath_Reg"/>
</dbReference>
<keyword evidence="1" id="KW-0805">Transcription regulation</keyword>
<dbReference type="SUPFAM" id="SSF55781">
    <property type="entry name" value="GAF domain-like"/>
    <property type="match status" value="1"/>
</dbReference>
<feature type="domain" description="IclR-ED" evidence="6">
    <location>
        <begin position="108"/>
        <end position="291"/>
    </location>
</feature>
<dbReference type="InterPro" id="IPR036390">
    <property type="entry name" value="WH_DNA-bd_sf"/>
</dbReference>
<feature type="coiled-coil region" evidence="4">
    <location>
        <begin position="206"/>
        <end position="233"/>
    </location>
</feature>
<dbReference type="Gene3D" id="3.30.450.40">
    <property type="match status" value="1"/>
</dbReference>
<dbReference type="GO" id="GO:0003700">
    <property type="term" value="F:DNA-binding transcription factor activity"/>
    <property type="evidence" value="ECO:0007669"/>
    <property type="project" value="InterPro"/>
</dbReference>
<dbReference type="InterPro" id="IPR036388">
    <property type="entry name" value="WH-like_DNA-bd_sf"/>
</dbReference>
<name>A0A0K8P5I0_PISS1</name>
<dbReference type="SUPFAM" id="SSF46785">
    <property type="entry name" value="Winged helix' DNA-binding domain"/>
    <property type="match status" value="1"/>
</dbReference>
<dbReference type="Pfam" id="PF12802">
    <property type="entry name" value="MarR_2"/>
    <property type="match status" value="1"/>
</dbReference>
<dbReference type="Gene3D" id="1.10.10.10">
    <property type="entry name" value="Winged helix-like DNA-binding domain superfamily/Winged helix DNA-binding domain"/>
    <property type="match status" value="1"/>
</dbReference>
<evidence type="ECO:0000313" key="8">
    <source>
        <dbReference type="Proteomes" id="UP000037660"/>
    </source>
</evidence>
<accession>A0A0K8P5I0</accession>
<dbReference type="InterPro" id="IPR005471">
    <property type="entry name" value="Tscrpt_reg_IclR_N"/>
</dbReference>
<dbReference type="SMART" id="SM00346">
    <property type="entry name" value="HTH_ICLR"/>
    <property type="match status" value="1"/>
</dbReference>
<keyword evidence="8" id="KW-1185">Reference proteome</keyword>
<evidence type="ECO:0000256" key="2">
    <source>
        <dbReference type="ARBA" id="ARBA00023125"/>
    </source>
</evidence>
<reference evidence="7 8" key="2">
    <citation type="journal article" date="2016" name="Science">
        <title>A bacterium that degrades and assimilates poly(ethylene terephthalate).</title>
        <authorList>
            <person name="Yoshida S."/>
            <person name="Hiraga K."/>
            <person name="Takehana T."/>
            <person name="Taniguchi I."/>
            <person name="Yamaji H."/>
            <person name="Maeda Y."/>
            <person name="Toyohara K."/>
            <person name="Miyamoto K."/>
            <person name="Kimura Y."/>
            <person name="Oda K."/>
        </authorList>
    </citation>
    <scope>NUCLEOTIDE SEQUENCE [LARGE SCALE GENOMIC DNA]</scope>
    <source>
        <strain evidence="8">NBRC 110686 / TISTR 2288 / 201-F6</strain>
    </source>
</reference>
<evidence type="ECO:0000259" key="5">
    <source>
        <dbReference type="PROSITE" id="PS51077"/>
    </source>
</evidence>
<dbReference type="EMBL" id="BBYR01000065">
    <property type="protein sequence ID" value="GAP37968.1"/>
    <property type="molecule type" value="Genomic_DNA"/>
</dbReference>
<evidence type="ECO:0000313" key="7">
    <source>
        <dbReference type="EMBL" id="GAP37968.1"/>
    </source>
</evidence>
<evidence type="ECO:0000259" key="6">
    <source>
        <dbReference type="PROSITE" id="PS51078"/>
    </source>
</evidence>
<dbReference type="PANTHER" id="PTHR30136:SF24">
    <property type="entry name" value="HTH-TYPE TRANSCRIPTIONAL REPRESSOR ALLR"/>
    <property type="match status" value="1"/>
</dbReference>
<dbReference type="InterPro" id="IPR000835">
    <property type="entry name" value="HTH_MarR-typ"/>
</dbReference>
<dbReference type="Pfam" id="PF01614">
    <property type="entry name" value="IclR_C"/>
    <property type="match status" value="1"/>
</dbReference>
<dbReference type="GO" id="GO:0003677">
    <property type="term" value="F:DNA binding"/>
    <property type="evidence" value="ECO:0007669"/>
    <property type="project" value="UniProtKB-KW"/>
</dbReference>
<evidence type="ECO:0000256" key="3">
    <source>
        <dbReference type="ARBA" id="ARBA00023163"/>
    </source>
</evidence>
<comment type="caution">
    <text evidence="7">The sequence shown here is derived from an EMBL/GenBank/DDBJ whole genome shotgun (WGS) entry which is preliminary data.</text>
</comment>
<dbReference type="PROSITE" id="PS51077">
    <property type="entry name" value="HTH_ICLR"/>
    <property type="match status" value="1"/>
</dbReference>
<dbReference type="GO" id="GO:0045892">
    <property type="term" value="P:negative regulation of DNA-templated transcription"/>
    <property type="evidence" value="ECO:0007669"/>
    <property type="project" value="TreeGrafter"/>
</dbReference>
<dbReference type="AlphaFoldDB" id="A0A0K8P5I0"/>
<keyword evidence="2" id="KW-0238">DNA-binding</keyword>
<evidence type="ECO:0000256" key="1">
    <source>
        <dbReference type="ARBA" id="ARBA00023015"/>
    </source>
</evidence>
<dbReference type="PROSITE" id="PS51078">
    <property type="entry name" value="ICLR_ED"/>
    <property type="match status" value="1"/>
</dbReference>
<dbReference type="InterPro" id="IPR014757">
    <property type="entry name" value="Tscrpt_reg_IclR_C"/>
</dbReference>
<evidence type="ECO:0000256" key="4">
    <source>
        <dbReference type="SAM" id="Coils"/>
    </source>
</evidence>
<dbReference type="STRING" id="1547922.ISF6_4162"/>
<organism evidence="7 8">
    <name type="scientific">Piscinibacter sakaiensis</name>
    <name type="common">Ideonella sakaiensis</name>
    <dbReference type="NCBI Taxonomy" id="1547922"/>
    <lineage>
        <taxon>Bacteria</taxon>
        <taxon>Pseudomonadati</taxon>
        <taxon>Pseudomonadota</taxon>
        <taxon>Betaproteobacteria</taxon>
        <taxon>Burkholderiales</taxon>
        <taxon>Sphaerotilaceae</taxon>
        <taxon>Piscinibacter</taxon>
    </lineage>
</organism>
<keyword evidence="4" id="KW-0175">Coiled coil</keyword>
<reference evidence="8" key="1">
    <citation type="submission" date="2015-07" db="EMBL/GenBank/DDBJ databases">
        <title>Discovery of a poly(ethylene terephthalate assimilation.</title>
        <authorList>
            <person name="Yoshida S."/>
            <person name="Hiraga K."/>
            <person name="Takehana T."/>
            <person name="Taniguchi I."/>
            <person name="Yamaji H."/>
            <person name="Maeda Y."/>
            <person name="Toyohara K."/>
            <person name="Miyamoto K."/>
            <person name="Kimura Y."/>
            <person name="Oda K."/>
        </authorList>
    </citation>
    <scope>NUCLEOTIDE SEQUENCE [LARGE SCALE GENOMIC DNA]</scope>
    <source>
        <strain evidence="8">NBRC 110686 / TISTR 2288 / 201-F6</strain>
    </source>
</reference>